<name>A0A2T0MP31_9ACTN</name>
<feature type="transmembrane region" description="Helical" evidence="1">
    <location>
        <begin position="63"/>
        <end position="83"/>
    </location>
</feature>
<evidence type="ECO:0000313" key="3">
    <source>
        <dbReference type="Proteomes" id="UP000238312"/>
    </source>
</evidence>
<proteinExistence type="predicted"/>
<comment type="caution">
    <text evidence="2">The sequence shown here is derived from an EMBL/GenBank/DDBJ whole genome shotgun (WGS) entry which is preliminary data.</text>
</comment>
<keyword evidence="1" id="KW-1133">Transmembrane helix</keyword>
<feature type="transmembrane region" description="Helical" evidence="1">
    <location>
        <begin position="127"/>
        <end position="148"/>
    </location>
</feature>
<dbReference type="EMBL" id="PVNG01000019">
    <property type="protein sequence ID" value="PRX59731.1"/>
    <property type="molecule type" value="Genomic_DNA"/>
</dbReference>
<accession>A0A2T0MP31</accession>
<keyword evidence="1" id="KW-0472">Membrane</keyword>
<keyword evidence="3" id="KW-1185">Reference proteome</keyword>
<feature type="transmembrane region" description="Helical" evidence="1">
    <location>
        <begin position="154"/>
        <end position="173"/>
    </location>
</feature>
<reference evidence="2 3" key="1">
    <citation type="submission" date="2018-03" db="EMBL/GenBank/DDBJ databases">
        <title>Genomic Encyclopedia of Type Strains, Phase III (KMG-III): the genomes of soil and plant-associated and newly described type strains.</title>
        <authorList>
            <person name="Whitman W."/>
        </authorList>
    </citation>
    <scope>NUCLEOTIDE SEQUENCE [LARGE SCALE GENOMIC DNA]</scope>
    <source>
        <strain evidence="2 3">CGMCC 4.7104</strain>
    </source>
</reference>
<feature type="transmembrane region" description="Helical" evidence="1">
    <location>
        <begin position="95"/>
        <end position="115"/>
    </location>
</feature>
<dbReference type="Proteomes" id="UP000238312">
    <property type="component" value="Unassembled WGS sequence"/>
</dbReference>
<protein>
    <submittedName>
        <fullName evidence="2">Uncharacterized protein</fullName>
    </submittedName>
</protein>
<gene>
    <name evidence="2" type="ORF">B0I32_119174</name>
</gene>
<sequence>MTGVIVLAFALVNPYVDTIAYLRRNRGPYPRPDIFQVFALRPMKEPEMTAVPVTTDRMKFLRLALTADAVVTGGNGLIYLAFADPVSTLLGPDAGLLRAIGGFLLAYGAAVALVAGRRTISPVATKAVIAANAIWTLGSVAAVVTGAAGFTTVGAVWAIAQALVVAGFAELQITGLRKSRTN</sequence>
<dbReference type="AlphaFoldDB" id="A0A2T0MP31"/>
<organism evidence="2 3">
    <name type="scientific">Nonomuraea fuscirosea</name>
    <dbReference type="NCBI Taxonomy" id="1291556"/>
    <lineage>
        <taxon>Bacteria</taxon>
        <taxon>Bacillati</taxon>
        <taxon>Actinomycetota</taxon>
        <taxon>Actinomycetes</taxon>
        <taxon>Streptosporangiales</taxon>
        <taxon>Streptosporangiaceae</taxon>
        <taxon>Nonomuraea</taxon>
    </lineage>
</organism>
<keyword evidence="1" id="KW-0812">Transmembrane</keyword>
<evidence type="ECO:0000313" key="2">
    <source>
        <dbReference type="EMBL" id="PRX59731.1"/>
    </source>
</evidence>
<evidence type="ECO:0000256" key="1">
    <source>
        <dbReference type="SAM" id="Phobius"/>
    </source>
</evidence>